<organism evidence="1 2">
    <name type="scientific">Dokdonia pacifica</name>
    <dbReference type="NCBI Taxonomy" id="1627892"/>
    <lineage>
        <taxon>Bacteria</taxon>
        <taxon>Pseudomonadati</taxon>
        <taxon>Bacteroidota</taxon>
        <taxon>Flavobacteriia</taxon>
        <taxon>Flavobacteriales</taxon>
        <taxon>Flavobacteriaceae</taxon>
        <taxon>Dokdonia</taxon>
    </lineage>
</organism>
<protein>
    <submittedName>
        <fullName evidence="1">Uncharacterized protein</fullName>
    </submittedName>
</protein>
<name>A0A238VPD2_9FLAO</name>
<accession>A0A238VPD2</accession>
<sequence>MKRLLRIFQEKMKKMADFLQELADGASYAIHR</sequence>
<evidence type="ECO:0000313" key="2">
    <source>
        <dbReference type="Proteomes" id="UP000198379"/>
    </source>
</evidence>
<proteinExistence type="predicted"/>
<reference evidence="1 2" key="1">
    <citation type="submission" date="2017-06" db="EMBL/GenBank/DDBJ databases">
        <authorList>
            <person name="Kim H.J."/>
            <person name="Triplett B.A."/>
        </authorList>
    </citation>
    <scope>NUCLEOTIDE SEQUENCE [LARGE SCALE GENOMIC DNA]</scope>
    <source>
        <strain evidence="1 2">DSM 25597</strain>
    </source>
</reference>
<dbReference type="Proteomes" id="UP000198379">
    <property type="component" value="Unassembled WGS sequence"/>
</dbReference>
<keyword evidence="2" id="KW-1185">Reference proteome</keyword>
<gene>
    <name evidence="1" type="ORF">SAMN06265376_101129</name>
</gene>
<evidence type="ECO:0000313" key="1">
    <source>
        <dbReference type="EMBL" id="SNR36041.1"/>
    </source>
</evidence>
<dbReference type="AlphaFoldDB" id="A0A238VPD2"/>
<dbReference type="EMBL" id="FZNY01000001">
    <property type="protein sequence ID" value="SNR36041.1"/>
    <property type="molecule type" value="Genomic_DNA"/>
</dbReference>